<dbReference type="EMBL" id="KZ107838">
    <property type="protein sequence ID" value="OSS54892.1"/>
    <property type="molecule type" value="Genomic_DNA"/>
</dbReference>
<dbReference type="Pfam" id="PF26639">
    <property type="entry name" value="Het-6_barrel"/>
    <property type="match status" value="1"/>
</dbReference>
<dbReference type="Proteomes" id="UP000193240">
    <property type="component" value="Unassembled WGS sequence"/>
</dbReference>
<evidence type="ECO:0000313" key="2">
    <source>
        <dbReference type="Proteomes" id="UP000193240"/>
    </source>
</evidence>
<dbReference type="AlphaFoldDB" id="A0A1Y2MFX7"/>
<protein>
    <submittedName>
        <fullName evidence="1">Uncharacterized protein</fullName>
    </submittedName>
</protein>
<dbReference type="InParanoid" id="A0A1Y2MFX7"/>
<sequence length="144" mass="16377">MAPTMTCGLTLAGEVLWGYPKAALGHVKAYREFVLLDTKETKPPYESIEKNVEAMVYYSKASRNLKRYRLFETEDIQLGIAHPSIQPGDQVVLFLGGRMPFILRPVGDKWKLIGVCYVHDIMDGGPVKQMKHDPRYMAEDFDII</sequence>
<evidence type="ECO:0000313" key="1">
    <source>
        <dbReference type="EMBL" id="OSS54892.1"/>
    </source>
</evidence>
<keyword evidence="2" id="KW-1185">Reference proteome</keyword>
<gene>
    <name evidence="1" type="ORF">B5807_01304</name>
</gene>
<name>A0A1Y2MFX7_EPING</name>
<proteinExistence type="predicted"/>
<reference evidence="1 2" key="1">
    <citation type="journal article" date="2017" name="Genome Announc.">
        <title>Genome sequence of the saprophytic ascomycete Epicoccum nigrum ICMP 19927 strain isolated from New Zealand.</title>
        <authorList>
            <person name="Fokin M."/>
            <person name="Fleetwood D."/>
            <person name="Weir B.S."/>
            <person name="Villas-Boas S.G."/>
        </authorList>
    </citation>
    <scope>NUCLEOTIDE SEQUENCE [LARGE SCALE GENOMIC DNA]</scope>
    <source>
        <strain evidence="1 2">ICMP 19927</strain>
    </source>
</reference>
<organism evidence="1 2">
    <name type="scientific">Epicoccum nigrum</name>
    <name type="common">Soil fungus</name>
    <name type="synonym">Epicoccum purpurascens</name>
    <dbReference type="NCBI Taxonomy" id="105696"/>
    <lineage>
        <taxon>Eukaryota</taxon>
        <taxon>Fungi</taxon>
        <taxon>Dikarya</taxon>
        <taxon>Ascomycota</taxon>
        <taxon>Pezizomycotina</taxon>
        <taxon>Dothideomycetes</taxon>
        <taxon>Pleosporomycetidae</taxon>
        <taxon>Pleosporales</taxon>
        <taxon>Pleosporineae</taxon>
        <taxon>Didymellaceae</taxon>
        <taxon>Epicoccum</taxon>
    </lineage>
</organism>
<accession>A0A1Y2MFX7</accession>